<dbReference type="SUPFAM" id="SSF53850">
    <property type="entry name" value="Periplasmic binding protein-like II"/>
    <property type="match status" value="1"/>
</dbReference>
<evidence type="ECO:0000313" key="3">
    <source>
        <dbReference type="EMBL" id="QGY41821.1"/>
    </source>
</evidence>
<dbReference type="PANTHER" id="PTHR35936:SF25">
    <property type="entry name" value="ABC TRANSPORTER SUBSTRATE-BINDING PROTEIN"/>
    <property type="match status" value="1"/>
</dbReference>
<evidence type="ECO:0000256" key="1">
    <source>
        <dbReference type="ARBA" id="ARBA00022729"/>
    </source>
</evidence>
<dbReference type="RefSeq" id="WP_158950438.1">
    <property type="nucleotide sequence ID" value="NZ_CP046400.1"/>
</dbReference>
<dbReference type="Proteomes" id="UP000428328">
    <property type="component" value="Chromosome"/>
</dbReference>
<dbReference type="Pfam" id="PF00497">
    <property type="entry name" value="SBP_bac_3"/>
    <property type="match status" value="1"/>
</dbReference>
<dbReference type="InterPro" id="IPR001638">
    <property type="entry name" value="Solute-binding_3/MltF_N"/>
</dbReference>
<reference evidence="3 4" key="1">
    <citation type="submission" date="2019-11" db="EMBL/GenBank/DDBJ databases">
        <authorList>
            <person name="Zheng R.K."/>
            <person name="Sun C.M."/>
        </authorList>
    </citation>
    <scope>NUCLEOTIDE SEQUENCE [LARGE SCALE GENOMIC DNA]</scope>
    <source>
        <strain evidence="3 4">SRB007</strain>
    </source>
</reference>
<dbReference type="PANTHER" id="PTHR35936">
    <property type="entry name" value="MEMBRANE-BOUND LYTIC MUREIN TRANSGLYCOSYLASE F"/>
    <property type="match status" value="1"/>
</dbReference>
<dbReference type="Gene3D" id="3.40.190.10">
    <property type="entry name" value="Periplasmic binding protein-like II"/>
    <property type="match status" value="2"/>
</dbReference>
<dbReference type="KEGG" id="psel:GM415_17395"/>
<dbReference type="SMART" id="SM00062">
    <property type="entry name" value="PBPb"/>
    <property type="match status" value="1"/>
</dbReference>
<evidence type="ECO:0000313" key="4">
    <source>
        <dbReference type="Proteomes" id="UP000428328"/>
    </source>
</evidence>
<proteinExistence type="predicted"/>
<sequence>MIFFQAFPAAAEGDSLLLASVNNIPPYVYVEDGELTGISVDIINELAHRGGFSVEIETFPWARVMLLLEKGQIDGAFSAYETEKRKAFCLYTGRVHYDELRIATRKGGMFVCAGVKSLYGKVVGKGRNVYVSEEFNEAVSKGKIILEETDDMKMTNIKKLIAGRLDAVIGSPAAMMHYAKKLGVDKKIVIAPGALKEKIPAYLVLSKHSPLQHKSEWQAKLTRIINGMWEDGTVQTINARYGVTDE</sequence>
<name>A0A6I6JHZ3_9BACT</name>
<protein>
    <submittedName>
        <fullName evidence="3">Transporter substrate-binding domain-containing protein</fullName>
    </submittedName>
</protein>
<organism evidence="3 4">
    <name type="scientific">Pseudodesulfovibrio cashew</name>
    <dbReference type="NCBI Taxonomy" id="2678688"/>
    <lineage>
        <taxon>Bacteria</taxon>
        <taxon>Pseudomonadati</taxon>
        <taxon>Thermodesulfobacteriota</taxon>
        <taxon>Desulfovibrionia</taxon>
        <taxon>Desulfovibrionales</taxon>
        <taxon>Desulfovibrionaceae</taxon>
    </lineage>
</organism>
<keyword evidence="4" id="KW-1185">Reference proteome</keyword>
<dbReference type="AlphaFoldDB" id="A0A6I6JHZ3"/>
<keyword evidence="1" id="KW-0732">Signal</keyword>
<feature type="domain" description="Solute-binding protein family 3/N-terminal" evidence="2">
    <location>
        <begin position="15"/>
        <end position="245"/>
    </location>
</feature>
<evidence type="ECO:0000259" key="2">
    <source>
        <dbReference type="SMART" id="SM00062"/>
    </source>
</evidence>
<accession>A0A6I6JHZ3</accession>
<dbReference type="EMBL" id="CP046400">
    <property type="protein sequence ID" value="QGY41821.1"/>
    <property type="molecule type" value="Genomic_DNA"/>
</dbReference>
<gene>
    <name evidence="3" type="ORF">GM415_17395</name>
</gene>